<dbReference type="Gene3D" id="3.40.190.10">
    <property type="entry name" value="Periplasmic binding protein-like II"/>
    <property type="match status" value="2"/>
</dbReference>
<protein>
    <submittedName>
        <fullName evidence="6">LysR family hydrogen peroxide-inducible transcriptional activator</fullName>
    </submittedName>
</protein>
<dbReference type="InterPro" id="IPR036388">
    <property type="entry name" value="WH-like_DNA-bd_sf"/>
</dbReference>
<dbReference type="GO" id="GO:0003700">
    <property type="term" value="F:DNA-binding transcription factor activity"/>
    <property type="evidence" value="ECO:0007669"/>
    <property type="project" value="InterPro"/>
</dbReference>
<dbReference type="SUPFAM" id="SSF46785">
    <property type="entry name" value="Winged helix' DNA-binding domain"/>
    <property type="match status" value="1"/>
</dbReference>
<dbReference type="OrthoDB" id="9803735at2"/>
<dbReference type="GO" id="GO:0005829">
    <property type="term" value="C:cytosol"/>
    <property type="evidence" value="ECO:0007669"/>
    <property type="project" value="TreeGrafter"/>
</dbReference>
<reference evidence="6 7" key="1">
    <citation type="submission" date="2018-07" db="EMBL/GenBank/DDBJ databases">
        <title>Leeuwenhoekiella genomics.</title>
        <authorList>
            <person name="Tahon G."/>
            <person name="Willems A."/>
        </authorList>
    </citation>
    <scope>NUCLEOTIDE SEQUENCE [LARGE SCALE GENOMIC DNA]</scope>
    <source>
        <strain evidence="6 7">R-50232</strain>
    </source>
</reference>
<proteinExistence type="inferred from homology"/>
<evidence type="ECO:0000256" key="1">
    <source>
        <dbReference type="ARBA" id="ARBA00009437"/>
    </source>
</evidence>
<dbReference type="SUPFAM" id="SSF53850">
    <property type="entry name" value="Periplasmic binding protein-like II"/>
    <property type="match status" value="1"/>
</dbReference>
<evidence type="ECO:0000256" key="4">
    <source>
        <dbReference type="ARBA" id="ARBA00023163"/>
    </source>
</evidence>
<keyword evidence="4" id="KW-0804">Transcription</keyword>
<dbReference type="Pfam" id="PF00126">
    <property type="entry name" value="HTH_1"/>
    <property type="match status" value="1"/>
</dbReference>
<feature type="domain" description="HTH lysR-type" evidence="5">
    <location>
        <begin position="1"/>
        <end position="58"/>
    </location>
</feature>
<keyword evidence="3" id="KW-0238">DNA-binding</keyword>
<evidence type="ECO:0000259" key="5">
    <source>
        <dbReference type="PROSITE" id="PS50931"/>
    </source>
</evidence>
<dbReference type="EMBL" id="QOVI01000011">
    <property type="protein sequence ID" value="RXG11443.1"/>
    <property type="molecule type" value="Genomic_DNA"/>
</dbReference>
<dbReference type="PROSITE" id="PS50931">
    <property type="entry name" value="HTH_LYSR"/>
    <property type="match status" value="1"/>
</dbReference>
<dbReference type="RefSeq" id="WP_128762881.1">
    <property type="nucleotide sequence ID" value="NZ_QOVI01000011.1"/>
</dbReference>
<name>A0A4V1KNP9_9FLAO</name>
<evidence type="ECO:0000313" key="7">
    <source>
        <dbReference type="Proteomes" id="UP000289821"/>
    </source>
</evidence>
<comment type="caution">
    <text evidence="6">The sequence shown here is derived from an EMBL/GenBank/DDBJ whole genome shotgun (WGS) entry which is preliminary data.</text>
</comment>
<dbReference type="AlphaFoldDB" id="A0A4V1KNP9"/>
<dbReference type="InterPro" id="IPR036390">
    <property type="entry name" value="WH_DNA-bd_sf"/>
</dbReference>
<dbReference type="CDD" id="cd08411">
    <property type="entry name" value="PBP2_OxyR"/>
    <property type="match status" value="1"/>
</dbReference>
<keyword evidence="2" id="KW-0805">Transcription regulation</keyword>
<accession>A0A4V1KNP9</accession>
<evidence type="ECO:0000256" key="2">
    <source>
        <dbReference type="ARBA" id="ARBA00023015"/>
    </source>
</evidence>
<keyword evidence="7" id="KW-1185">Reference proteome</keyword>
<dbReference type="PRINTS" id="PR00039">
    <property type="entry name" value="HTHLYSR"/>
</dbReference>
<dbReference type="PANTHER" id="PTHR30419">
    <property type="entry name" value="HTH-TYPE TRANSCRIPTIONAL REGULATOR YBHD"/>
    <property type="match status" value="1"/>
</dbReference>
<dbReference type="Gene3D" id="1.10.10.10">
    <property type="entry name" value="Winged helix-like DNA-binding domain superfamily/Winged helix DNA-binding domain"/>
    <property type="match status" value="1"/>
</dbReference>
<comment type="similarity">
    <text evidence="1">Belongs to the LysR transcriptional regulatory family.</text>
</comment>
<sequence length="322" mass="36860">MTIQQLKYVIALSEERHFAKAAEKCLVSQPGLTIQLKKLEEEIGIKIFDRSKVPLKPTELGEEIIEKAKRVLKETNEIRNYVISKKNELKGTIKIGVVSTLSPYLIPLCLGELQKVTPDIRYIIKEATTVDLVRNLDNGELDIAIMATPTGEKFLREFPIFEEPFIAYLNKKHPQAKNEYYKLEGDDVNNLMLLESEFCYNSQLLNICELESSKSTPKFSYQINSIESLKRMVKADFGFAILPWLSTSGEKDYNNAIGLPFDSPIPVREISLVTSDTFSKKLLIKKISKVIYDCLPEELKQKTNHKKIRWDDSPYFVKSISD</sequence>
<organism evidence="6 7">
    <name type="scientific">Leeuwenhoekiella aestuarii</name>
    <dbReference type="NCBI Taxonomy" id="2249426"/>
    <lineage>
        <taxon>Bacteria</taxon>
        <taxon>Pseudomonadati</taxon>
        <taxon>Bacteroidota</taxon>
        <taxon>Flavobacteriia</taxon>
        <taxon>Flavobacteriales</taxon>
        <taxon>Flavobacteriaceae</taxon>
        <taxon>Leeuwenhoekiella</taxon>
    </lineage>
</organism>
<dbReference type="InterPro" id="IPR005119">
    <property type="entry name" value="LysR_subst-bd"/>
</dbReference>
<dbReference type="FunFam" id="1.10.10.10:FF:000001">
    <property type="entry name" value="LysR family transcriptional regulator"/>
    <property type="match status" value="1"/>
</dbReference>
<dbReference type="PANTHER" id="PTHR30419:SF29">
    <property type="entry name" value="LYSR-FAMILY TRANSCRIPTIONAL REGULATOR"/>
    <property type="match status" value="1"/>
</dbReference>
<dbReference type="GO" id="GO:0003677">
    <property type="term" value="F:DNA binding"/>
    <property type="evidence" value="ECO:0007669"/>
    <property type="project" value="UniProtKB-KW"/>
</dbReference>
<evidence type="ECO:0000313" key="6">
    <source>
        <dbReference type="EMBL" id="RXG11443.1"/>
    </source>
</evidence>
<dbReference type="Proteomes" id="UP000289821">
    <property type="component" value="Unassembled WGS sequence"/>
</dbReference>
<dbReference type="InterPro" id="IPR000847">
    <property type="entry name" value="LysR_HTH_N"/>
</dbReference>
<gene>
    <name evidence="6" type="ORF">DSM04_11154</name>
</gene>
<dbReference type="Pfam" id="PF03466">
    <property type="entry name" value="LysR_substrate"/>
    <property type="match status" value="1"/>
</dbReference>
<evidence type="ECO:0000256" key="3">
    <source>
        <dbReference type="ARBA" id="ARBA00023125"/>
    </source>
</evidence>
<dbReference type="InterPro" id="IPR050950">
    <property type="entry name" value="HTH-type_LysR_regulators"/>
</dbReference>